<evidence type="ECO:0000256" key="1">
    <source>
        <dbReference type="SAM" id="Phobius"/>
    </source>
</evidence>
<dbReference type="InterPro" id="IPR001466">
    <property type="entry name" value="Beta-lactam-related"/>
</dbReference>
<keyword evidence="1" id="KW-0472">Membrane</keyword>
<feature type="domain" description="Beta-lactamase-related" evidence="3">
    <location>
        <begin position="39"/>
        <end position="359"/>
    </location>
</feature>
<dbReference type="InterPro" id="IPR050491">
    <property type="entry name" value="AmpC-like"/>
</dbReference>
<feature type="transmembrane region" description="Helical" evidence="1">
    <location>
        <begin position="387"/>
        <end position="408"/>
    </location>
</feature>
<sequence>MMKILTATSKVMLVCLLLLSSLFFPISQTAAKQDMKSTIDTYIENFLEEHHIPGASVAIVHENDLFYSNSWGVTGESKEKVTTQTPFTIGSISKSLTGLAIMRLIDEETIHLEDPIKKYLPWFTLKDQQATSQITIKHLLTHTSGISTYSGLSISDKESKESDAIQKNVKSLSNVKLTATPGEKYQYSNANFLILGALIEEVTHQTYSKYMEQQVFLPLNMKNAAADHHSAYKKGYLAGYQSWLGIPRKSSITYDTSGAPYGYIAASVEDMAEYIQFLSQHDHNQFLTDPNMHLYISSHVQTDENRYYGLGLRITNLDLGGKMIWHSGSTPDSRAELFAIPETGWGGVILTNKNHILEEAALIHLRNGIIDILNGEKPADIPKSPPYTQIVVMGIIGLLFVLFATLLVQIQSKKIHKRKAWRIFGIVLLILSISMIPSLIYRVGTPWHTLKVFAADIAFLTILMVILLALNGILSIYHSVKR</sequence>
<dbReference type="InterPro" id="IPR012338">
    <property type="entry name" value="Beta-lactam/transpept-like"/>
</dbReference>
<feature type="transmembrane region" description="Helical" evidence="1">
    <location>
        <begin position="420"/>
        <end position="441"/>
    </location>
</feature>
<dbReference type="EMBL" id="JAUSUC010000012">
    <property type="protein sequence ID" value="MDQ0214922.1"/>
    <property type="molecule type" value="Genomic_DNA"/>
</dbReference>
<evidence type="ECO:0000313" key="5">
    <source>
        <dbReference type="Proteomes" id="UP001237207"/>
    </source>
</evidence>
<dbReference type="PANTHER" id="PTHR46825">
    <property type="entry name" value="D-ALANYL-D-ALANINE-CARBOXYPEPTIDASE/ENDOPEPTIDASE AMPH"/>
    <property type="match status" value="1"/>
</dbReference>
<organism evidence="4 5">
    <name type="scientific">Oikeobacillus pervagus</name>
    <dbReference type="NCBI Taxonomy" id="1325931"/>
    <lineage>
        <taxon>Bacteria</taxon>
        <taxon>Bacillati</taxon>
        <taxon>Bacillota</taxon>
        <taxon>Bacilli</taxon>
        <taxon>Bacillales</taxon>
        <taxon>Bacillaceae</taxon>
        <taxon>Oikeobacillus</taxon>
    </lineage>
</organism>
<reference evidence="4" key="1">
    <citation type="submission" date="2023-07" db="EMBL/GenBank/DDBJ databases">
        <title>Genomic Encyclopedia of Type Strains, Phase IV (KMG-IV): sequencing the most valuable type-strain genomes for metagenomic binning, comparative biology and taxonomic classification.</title>
        <authorList>
            <person name="Goeker M."/>
        </authorList>
    </citation>
    <scope>NUCLEOTIDE SEQUENCE</scope>
    <source>
        <strain evidence="4">DSM 23947</strain>
    </source>
</reference>
<keyword evidence="1" id="KW-0812">Transmembrane</keyword>
<gene>
    <name evidence="4" type="ORF">J2S13_001321</name>
</gene>
<evidence type="ECO:0000259" key="3">
    <source>
        <dbReference type="Pfam" id="PF00144"/>
    </source>
</evidence>
<dbReference type="SUPFAM" id="SSF56601">
    <property type="entry name" value="beta-lactamase/transpeptidase-like"/>
    <property type="match status" value="1"/>
</dbReference>
<dbReference type="PANTHER" id="PTHR46825:SF9">
    <property type="entry name" value="BETA-LACTAMASE-RELATED DOMAIN-CONTAINING PROTEIN"/>
    <property type="match status" value="1"/>
</dbReference>
<proteinExistence type="predicted"/>
<keyword evidence="1" id="KW-1133">Transmembrane helix</keyword>
<feature type="transmembrane region" description="Helical" evidence="1">
    <location>
        <begin position="453"/>
        <end position="477"/>
    </location>
</feature>
<evidence type="ECO:0000256" key="2">
    <source>
        <dbReference type="SAM" id="SignalP"/>
    </source>
</evidence>
<name>A0AAJ1WGD1_9BACI</name>
<evidence type="ECO:0000313" key="4">
    <source>
        <dbReference type="EMBL" id="MDQ0214922.1"/>
    </source>
</evidence>
<comment type="caution">
    <text evidence="4">The sequence shown here is derived from an EMBL/GenBank/DDBJ whole genome shotgun (WGS) entry which is preliminary data.</text>
</comment>
<dbReference type="AlphaFoldDB" id="A0AAJ1WGD1"/>
<feature type="signal peptide" evidence="2">
    <location>
        <begin position="1"/>
        <end position="30"/>
    </location>
</feature>
<accession>A0AAJ1WGD1</accession>
<dbReference type="Pfam" id="PF00144">
    <property type="entry name" value="Beta-lactamase"/>
    <property type="match status" value="1"/>
</dbReference>
<keyword evidence="5" id="KW-1185">Reference proteome</keyword>
<feature type="chain" id="PRO_5042580613" evidence="2">
    <location>
        <begin position="31"/>
        <end position="482"/>
    </location>
</feature>
<protein>
    <submittedName>
        <fullName evidence="4">CubicO group peptidase (Beta-lactamase class C family)</fullName>
    </submittedName>
</protein>
<dbReference type="Proteomes" id="UP001237207">
    <property type="component" value="Unassembled WGS sequence"/>
</dbReference>
<keyword evidence="2" id="KW-0732">Signal</keyword>
<dbReference type="Gene3D" id="3.40.710.10">
    <property type="entry name" value="DD-peptidase/beta-lactamase superfamily"/>
    <property type="match status" value="1"/>
</dbReference>